<protein>
    <submittedName>
        <fullName evidence="1">Uncharacterized protein</fullName>
    </submittedName>
</protein>
<keyword evidence="2" id="KW-1185">Reference proteome</keyword>
<gene>
    <name evidence="1" type="ORF">BU25DRAFT_438776</name>
</gene>
<organism evidence="1 2">
    <name type="scientific">Macroventuria anomochaeta</name>
    <dbReference type="NCBI Taxonomy" id="301207"/>
    <lineage>
        <taxon>Eukaryota</taxon>
        <taxon>Fungi</taxon>
        <taxon>Dikarya</taxon>
        <taxon>Ascomycota</taxon>
        <taxon>Pezizomycotina</taxon>
        <taxon>Dothideomycetes</taxon>
        <taxon>Pleosporomycetidae</taxon>
        <taxon>Pleosporales</taxon>
        <taxon>Pleosporineae</taxon>
        <taxon>Didymellaceae</taxon>
        <taxon>Macroventuria</taxon>
    </lineage>
</organism>
<evidence type="ECO:0000313" key="2">
    <source>
        <dbReference type="Proteomes" id="UP000799754"/>
    </source>
</evidence>
<evidence type="ECO:0000313" key="1">
    <source>
        <dbReference type="EMBL" id="KAF2629209.1"/>
    </source>
</evidence>
<dbReference type="EMBL" id="MU006710">
    <property type="protein sequence ID" value="KAF2629209.1"/>
    <property type="molecule type" value="Genomic_DNA"/>
</dbReference>
<comment type="caution">
    <text evidence="1">The sequence shown here is derived from an EMBL/GenBank/DDBJ whole genome shotgun (WGS) entry which is preliminary data.</text>
</comment>
<name>A0ACB6S588_9PLEO</name>
<proteinExistence type="predicted"/>
<accession>A0ACB6S588</accession>
<sequence length="470" mass="52159">MAPLRSDSSLSKRRSKHTRSTKQRSGSREILSESGFNIRLKRPFCGLTGTWLTVWVTVACATDMALLGYDQGAFGGAVVTPDFLDKLNLNNNSSLISTVTAIYGIGCFFGAVSVCAIGDPLGRKNFVTGSASWRVPLAFKFLFIIILLAPGRADEVERILADLEAADVDNPYIITQSKDIQWAVQYEKDYAVCWRDLLRGRAGDQAGTHTIRRVSLGMGTQAMQQLSSTNVTSYYLATVLIESVGLSNNLACLLAACNSVSCLLFYLISIPNVEHWGRRKMMMYAAAGQFFCYTIITICIRSTAAHAATTSLSPTTNQPWAKGSIAFFFLYSVFFDVGWQGVAWLYPTEINSMIMRTKGAALGTATNCWQFYIWCVFNFAFIRIGEYFPPRLPPVPSNDLAVYFFYPETTGCTLEDLDRYFRGDAPLFWIKSEKPEIRRHSSVVTGDVAAANDANQKKSRTEGAEYHDDV</sequence>
<reference evidence="1" key="1">
    <citation type="journal article" date="2020" name="Stud. Mycol.">
        <title>101 Dothideomycetes genomes: a test case for predicting lifestyles and emergence of pathogens.</title>
        <authorList>
            <person name="Haridas S."/>
            <person name="Albert R."/>
            <person name="Binder M."/>
            <person name="Bloem J."/>
            <person name="Labutti K."/>
            <person name="Salamov A."/>
            <person name="Andreopoulos B."/>
            <person name="Baker S."/>
            <person name="Barry K."/>
            <person name="Bills G."/>
            <person name="Bluhm B."/>
            <person name="Cannon C."/>
            <person name="Castanera R."/>
            <person name="Culley D."/>
            <person name="Daum C."/>
            <person name="Ezra D."/>
            <person name="Gonzalez J."/>
            <person name="Henrissat B."/>
            <person name="Kuo A."/>
            <person name="Liang C."/>
            <person name="Lipzen A."/>
            <person name="Lutzoni F."/>
            <person name="Magnuson J."/>
            <person name="Mondo S."/>
            <person name="Nolan M."/>
            <person name="Ohm R."/>
            <person name="Pangilinan J."/>
            <person name="Park H.-J."/>
            <person name="Ramirez L."/>
            <person name="Alfaro M."/>
            <person name="Sun H."/>
            <person name="Tritt A."/>
            <person name="Yoshinaga Y."/>
            <person name="Zwiers L.-H."/>
            <person name="Turgeon B."/>
            <person name="Goodwin S."/>
            <person name="Spatafora J."/>
            <person name="Crous P."/>
            <person name="Grigoriev I."/>
        </authorList>
    </citation>
    <scope>NUCLEOTIDE SEQUENCE</scope>
    <source>
        <strain evidence="1">CBS 525.71</strain>
    </source>
</reference>
<dbReference type="Proteomes" id="UP000799754">
    <property type="component" value="Unassembled WGS sequence"/>
</dbReference>